<feature type="transmembrane region" description="Helical" evidence="10">
    <location>
        <begin position="25"/>
        <end position="48"/>
    </location>
</feature>
<evidence type="ECO:0000256" key="1">
    <source>
        <dbReference type="ARBA" id="ARBA00004651"/>
    </source>
</evidence>
<protein>
    <submittedName>
        <fullName evidence="13 14">Somatostatin receptor type 1 isoform X1</fullName>
    </submittedName>
</protein>
<evidence type="ECO:0000256" key="2">
    <source>
        <dbReference type="ARBA" id="ARBA00022475"/>
    </source>
</evidence>
<dbReference type="CDD" id="cd00637">
    <property type="entry name" value="7tm_classA_rhodopsin-like"/>
    <property type="match status" value="1"/>
</dbReference>
<evidence type="ECO:0000256" key="5">
    <source>
        <dbReference type="ARBA" id="ARBA00023040"/>
    </source>
</evidence>
<dbReference type="PROSITE" id="PS00237">
    <property type="entry name" value="G_PROTEIN_RECEP_F1_1"/>
    <property type="match status" value="1"/>
</dbReference>
<dbReference type="Gene3D" id="1.20.1070.10">
    <property type="entry name" value="Rhodopsin 7-helix transmembrane proteins"/>
    <property type="match status" value="1"/>
</dbReference>
<feature type="transmembrane region" description="Helical" evidence="10">
    <location>
        <begin position="60"/>
        <end position="84"/>
    </location>
</feature>
<dbReference type="Pfam" id="PF00001">
    <property type="entry name" value="7tm_1"/>
    <property type="match status" value="1"/>
</dbReference>
<evidence type="ECO:0000313" key="14">
    <source>
        <dbReference type="RefSeq" id="XP_065663738.1"/>
    </source>
</evidence>
<dbReference type="Proteomes" id="UP001652625">
    <property type="component" value="Chromosome 10"/>
</dbReference>
<feature type="transmembrane region" description="Helical" evidence="10">
    <location>
        <begin position="194"/>
        <end position="212"/>
    </location>
</feature>
<feature type="transmembrane region" description="Helical" evidence="10">
    <location>
        <begin position="233"/>
        <end position="252"/>
    </location>
</feature>
<keyword evidence="2" id="KW-1003">Cell membrane</keyword>
<keyword evidence="6 10" id="KW-0472">Membrane</keyword>
<dbReference type="PROSITE" id="PS50262">
    <property type="entry name" value="G_PROTEIN_RECEP_F1_2"/>
    <property type="match status" value="1"/>
</dbReference>
<reference evidence="13 14" key="1">
    <citation type="submission" date="2025-05" db="UniProtKB">
        <authorList>
            <consortium name="RefSeq"/>
        </authorList>
    </citation>
    <scope>IDENTIFICATION</scope>
</reference>
<dbReference type="InterPro" id="IPR017452">
    <property type="entry name" value="GPCR_Rhodpsn_7TM"/>
</dbReference>
<dbReference type="GeneID" id="101236394"/>
<evidence type="ECO:0000256" key="4">
    <source>
        <dbReference type="ARBA" id="ARBA00022989"/>
    </source>
</evidence>
<evidence type="ECO:0000256" key="3">
    <source>
        <dbReference type="ARBA" id="ARBA00022692"/>
    </source>
</evidence>
<keyword evidence="12" id="KW-1185">Reference proteome</keyword>
<keyword evidence="8 9" id="KW-0807">Transducer</keyword>
<evidence type="ECO:0000256" key="8">
    <source>
        <dbReference type="ARBA" id="ARBA00023224"/>
    </source>
</evidence>
<keyword evidence="4 10" id="KW-1133">Transmembrane helix</keyword>
<evidence type="ECO:0000256" key="10">
    <source>
        <dbReference type="SAM" id="Phobius"/>
    </source>
</evidence>
<feature type="domain" description="G-protein coupled receptors family 1 profile" evidence="11">
    <location>
        <begin position="42"/>
        <end position="294"/>
    </location>
</feature>
<gene>
    <name evidence="13 14 15" type="primary">LOC101236394</name>
</gene>
<dbReference type="RefSeq" id="XP_065663738.1">
    <property type="nucleotide sequence ID" value="XM_065807666.1"/>
</dbReference>
<feature type="transmembrane region" description="Helical" evidence="10">
    <location>
        <begin position="272"/>
        <end position="294"/>
    </location>
</feature>
<name>A0ABM4CPH4_HYDVU</name>
<dbReference type="InterPro" id="IPR000276">
    <property type="entry name" value="GPCR_Rhodpsn"/>
</dbReference>
<dbReference type="PRINTS" id="PR00237">
    <property type="entry name" value="GPCRRHODOPSN"/>
</dbReference>
<evidence type="ECO:0000313" key="15">
    <source>
        <dbReference type="RefSeq" id="XP_065663739.1"/>
    </source>
</evidence>
<keyword evidence="7 9" id="KW-0675">Receptor</keyword>
<organism evidence="12 13">
    <name type="scientific">Hydra vulgaris</name>
    <name type="common">Hydra</name>
    <name type="synonym">Hydra attenuata</name>
    <dbReference type="NCBI Taxonomy" id="6087"/>
    <lineage>
        <taxon>Eukaryota</taxon>
        <taxon>Metazoa</taxon>
        <taxon>Cnidaria</taxon>
        <taxon>Hydrozoa</taxon>
        <taxon>Hydroidolina</taxon>
        <taxon>Anthoathecata</taxon>
        <taxon>Aplanulata</taxon>
        <taxon>Hydridae</taxon>
        <taxon>Hydra</taxon>
    </lineage>
</organism>
<accession>A0ABM4CPH4</accession>
<sequence length="348" mass="39950">MGFISNRTENVSLTLSTPCSLKPDVIIYCVVCSIIVTLILVCNSIILVKLRPFSKYHHSNIEVLIFYLSLFDLMASIMLVMDVYEHLTCFKRWPLFWLGCKIIYPLYHISLNMSVAILIIMSVDRCRSITTPMKAKFSKKCIHISVMISFICSVVLQWYQIYSQQINTSGSCSLNRRTKLYSFSRILMTIMRDFTLIVVFTVTSALVFLSFLKNELYIASNAYNKSKPRKVMLMLVIMEVVFTLLVIPYDTFDCIMLLKYLLGVKTSNHNAVSIMDQVLSILQMSNCFANYFIYSKMRQHLHNRSISAATFDIEFKQISNGSDISSPAHGAFESPVHISDTTIIKEYF</sequence>
<dbReference type="PANTHER" id="PTHR24230">
    <property type="entry name" value="G-PROTEIN COUPLED RECEPTOR"/>
    <property type="match status" value="1"/>
</dbReference>
<evidence type="ECO:0000256" key="9">
    <source>
        <dbReference type="RuleBase" id="RU000688"/>
    </source>
</evidence>
<comment type="similarity">
    <text evidence="9">Belongs to the G-protein coupled receptor 1 family.</text>
</comment>
<evidence type="ECO:0000259" key="11">
    <source>
        <dbReference type="PROSITE" id="PS50262"/>
    </source>
</evidence>
<feature type="transmembrane region" description="Helical" evidence="10">
    <location>
        <begin position="141"/>
        <end position="159"/>
    </location>
</feature>
<dbReference type="SUPFAM" id="SSF81321">
    <property type="entry name" value="Family A G protein-coupled receptor-like"/>
    <property type="match status" value="1"/>
</dbReference>
<evidence type="ECO:0000256" key="6">
    <source>
        <dbReference type="ARBA" id="ARBA00023136"/>
    </source>
</evidence>
<dbReference type="RefSeq" id="XP_065663737.1">
    <property type="nucleotide sequence ID" value="XM_065807665.1"/>
</dbReference>
<dbReference type="RefSeq" id="XP_065663739.1">
    <property type="nucleotide sequence ID" value="XM_065807667.1"/>
</dbReference>
<keyword evidence="5 9" id="KW-0297">G-protein coupled receptor</keyword>
<evidence type="ECO:0000313" key="12">
    <source>
        <dbReference type="Proteomes" id="UP001652625"/>
    </source>
</evidence>
<evidence type="ECO:0000313" key="13">
    <source>
        <dbReference type="RefSeq" id="XP_065663737.1"/>
    </source>
</evidence>
<feature type="transmembrane region" description="Helical" evidence="10">
    <location>
        <begin position="96"/>
        <end position="120"/>
    </location>
</feature>
<proteinExistence type="inferred from homology"/>
<comment type="subcellular location">
    <subcellularLocation>
        <location evidence="1">Cell membrane</location>
        <topology evidence="1">Multi-pass membrane protein</topology>
    </subcellularLocation>
</comment>
<evidence type="ECO:0000256" key="7">
    <source>
        <dbReference type="ARBA" id="ARBA00023170"/>
    </source>
</evidence>
<keyword evidence="3 9" id="KW-0812">Transmembrane</keyword>